<comment type="caution">
    <text evidence="3">The sequence shown here is derived from an EMBL/GenBank/DDBJ whole genome shotgun (WGS) entry which is preliminary data.</text>
</comment>
<dbReference type="SUPFAM" id="SSF53756">
    <property type="entry name" value="UDP-Glycosyltransferase/glycogen phosphorylase"/>
    <property type="match status" value="1"/>
</dbReference>
<dbReference type="InterPro" id="IPR028098">
    <property type="entry name" value="Glyco_trans_4-like_N"/>
</dbReference>
<reference evidence="3 4" key="1">
    <citation type="submission" date="2017-10" db="EMBL/GenBank/DDBJ databases">
        <authorList>
            <person name="Jakob F."/>
        </authorList>
    </citation>
    <scope>NUCLEOTIDE SEQUENCE [LARGE SCALE GENOMIC DNA]</scope>
    <source>
        <strain evidence="3 4">TMW 2.1889</strain>
    </source>
</reference>
<feature type="domain" description="Glycosyltransferase subfamily 4-like N-terminal" evidence="2">
    <location>
        <begin position="15"/>
        <end position="218"/>
    </location>
</feature>
<dbReference type="InterPro" id="IPR050194">
    <property type="entry name" value="Glycosyltransferase_grp1"/>
</dbReference>
<gene>
    <name evidence="3" type="ORF">CPA56_03110</name>
</gene>
<evidence type="ECO:0008006" key="5">
    <source>
        <dbReference type="Google" id="ProtNLM"/>
    </source>
</evidence>
<sequence>MRILICSNAYPPNFIGGAELVAHEQAKIFLALGHKVRVFTGEILPNQNDRYKMRHFKHEGIDIFSIGLHAKDFSPEYINFFHDPVDLFFNHILDDFSPDIVHFHNIMGLSLKLPIIAKEKNIKTICTLHDFWGFCLRNTAIYIDNNICVNRNKCLTCLKHEYGDNKKYRHNKFRNDFIKFSFLHIDHFISPSSFLKKEYIKNGLPENKISHLQNGVNPLFISNTLKGSKKTIISFVGYLGYHKGAIILLKALQNIKTNKPIIVFIIGEGPQKEELEKYCQINNINAQINFLGRVPSHQMPYFYRKTHILVLPSLWAENQPVSIMEAMASSCAVIASNIGGIPELLKENRGVTFTPGSYQELTSKLEKLLHDPSHRAEISKNAHEAVQKITYERQSQTLLCIYDDLLSKRRKISYHVNRLFFPKQKRVNEFNIPFTWLKYVDLKFKK</sequence>
<evidence type="ECO:0000259" key="2">
    <source>
        <dbReference type="Pfam" id="PF13439"/>
    </source>
</evidence>
<dbReference type="PANTHER" id="PTHR45947">
    <property type="entry name" value="SULFOQUINOVOSYL TRANSFERASE SQD2"/>
    <property type="match status" value="1"/>
</dbReference>
<dbReference type="Pfam" id="PF13439">
    <property type="entry name" value="Glyco_transf_4"/>
    <property type="match status" value="1"/>
</dbReference>
<dbReference type="Pfam" id="PF00534">
    <property type="entry name" value="Glycos_transf_1"/>
    <property type="match status" value="1"/>
</dbReference>
<proteinExistence type="predicted"/>
<dbReference type="Proteomes" id="UP000765338">
    <property type="component" value="Unassembled WGS sequence"/>
</dbReference>
<dbReference type="EMBL" id="PDLY01000002">
    <property type="protein sequence ID" value="MBA5726982.1"/>
    <property type="molecule type" value="Genomic_DNA"/>
</dbReference>
<dbReference type="RefSeq" id="WP_154981467.1">
    <property type="nucleotide sequence ID" value="NZ_PDLY01000002.1"/>
</dbReference>
<feature type="domain" description="Glycosyl transferase family 1" evidence="1">
    <location>
        <begin position="224"/>
        <end position="383"/>
    </location>
</feature>
<name>A0ABR5ZRM7_9PROT</name>
<dbReference type="CDD" id="cd03823">
    <property type="entry name" value="GT4_ExpE7-like"/>
    <property type="match status" value="1"/>
</dbReference>
<accession>A0ABR5ZRM7</accession>
<evidence type="ECO:0000313" key="3">
    <source>
        <dbReference type="EMBL" id="MBA5726982.1"/>
    </source>
</evidence>
<organism evidence="3 4">
    <name type="scientific">Bombella mellum</name>
    <dbReference type="NCBI Taxonomy" id="2039288"/>
    <lineage>
        <taxon>Bacteria</taxon>
        <taxon>Pseudomonadati</taxon>
        <taxon>Pseudomonadota</taxon>
        <taxon>Alphaproteobacteria</taxon>
        <taxon>Acetobacterales</taxon>
        <taxon>Acetobacteraceae</taxon>
        <taxon>Bombella</taxon>
    </lineage>
</organism>
<keyword evidence="4" id="KW-1185">Reference proteome</keyword>
<dbReference type="InterPro" id="IPR001296">
    <property type="entry name" value="Glyco_trans_1"/>
</dbReference>
<protein>
    <recommendedName>
        <fullName evidence="5">Glycosyltransferase</fullName>
    </recommendedName>
</protein>
<evidence type="ECO:0000259" key="1">
    <source>
        <dbReference type="Pfam" id="PF00534"/>
    </source>
</evidence>
<dbReference type="PANTHER" id="PTHR45947:SF3">
    <property type="entry name" value="SULFOQUINOVOSYL TRANSFERASE SQD2"/>
    <property type="match status" value="1"/>
</dbReference>
<dbReference type="Gene3D" id="3.40.50.2000">
    <property type="entry name" value="Glycogen Phosphorylase B"/>
    <property type="match status" value="2"/>
</dbReference>
<evidence type="ECO:0000313" key="4">
    <source>
        <dbReference type="Proteomes" id="UP000765338"/>
    </source>
</evidence>